<dbReference type="CDD" id="cd00143">
    <property type="entry name" value="PP2Cc"/>
    <property type="match status" value="1"/>
</dbReference>
<dbReference type="PROSITE" id="PS51746">
    <property type="entry name" value="PPM_2"/>
    <property type="match status" value="1"/>
</dbReference>
<feature type="compositionally biased region" description="Basic residues" evidence="1">
    <location>
        <begin position="810"/>
        <end position="821"/>
    </location>
</feature>
<protein>
    <recommendedName>
        <fullName evidence="2">PPM-type phosphatase domain-containing protein</fullName>
    </recommendedName>
</protein>
<organism evidence="3 4">
    <name type="scientific">Riccia sorocarpa</name>
    <dbReference type="NCBI Taxonomy" id="122646"/>
    <lineage>
        <taxon>Eukaryota</taxon>
        <taxon>Viridiplantae</taxon>
        <taxon>Streptophyta</taxon>
        <taxon>Embryophyta</taxon>
        <taxon>Marchantiophyta</taxon>
        <taxon>Marchantiopsida</taxon>
        <taxon>Marchantiidae</taxon>
        <taxon>Marchantiales</taxon>
        <taxon>Ricciaceae</taxon>
        <taxon>Riccia</taxon>
    </lineage>
</organism>
<dbReference type="InterPro" id="IPR015655">
    <property type="entry name" value="PP2C"/>
</dbReference>
<dbReference type="PANTHER" id="PTHR13832:SF301">
    <property type="entry name" value="PROTEIN PHOSPHATASE 2C 29"/>
    <property type="match status" value="1"/>
</dbReference>
<feature type="domain" description="PPM-type phosphatase" evidence="2">
    <location>
        <begin position="538"/>
        <end position="1168"/>
    </location>
</feature>
<evidence type="ECO:0000313" key="3">
    <source>
        <dbReference type="EMBL" id="KAL3701842.1"/>
    </source>
</evidence>
<keyword evidence="4" id="KW-1185">Reference proteome</keyword>
<dbReference type="Proteomes" id="UP001633002">
    <property type="component" value="Unassembled WGS sequence"/>
</dbReference>
<proteinExistence type="predicted"/>
<feature type="region of interest" description="Disordered" evidence="1">
    <location>
        <begin position="751"/>
        <end position="821"/>
    </location>
</feature>
<evidence type="ECO:0000256" key="1">
    <source>
        <dbReference type="SAM" id="MobiDB-lite"/>
    </source>
</evidence>
<sequence>MDDCWMDGDDQCRRRSAPIFLKRFLLNSADQAAQRRSVTLEKAREKEENGVDFGGSVLSRFVSLALQLPAGCFVWKGILSRTGLSEEEEAWLYWFPTGEQLAEFEAQAPDDPGAELIACARERRKKKASGYLEDNELKAIGPCCGKSMAGKGVSDDRNFFGFDDGNTVRRLVGGQNQAKELPCEEIESTNVAEADREGGEYAMGSGVSHLAGCFIHTRDGSTDAGVAFQYSEDEGLGHSFCYVRPPHLGLTPLISPEQSDEFPCTNGKNPYGFVASQDALVHPADLSGPLKDDKAAPSCTDRCKTASERSNIQTDKTKGAITTDKPKNGTETCFKSISGASVSANTATPRTLLLCEQFNSLSNSLYDRAAAFASSSSFSALPLQPVPRGFSGPLSGPLDRGFVSGPIERGFMSGPLERGFMSGPLERGCMSGPLDPADRSHFSAPLNGRYHYQTGYLRKRRKALARFMRSMSGPMKKALARTANSLVKTQRSIVAPVKSYVFREGKEVKDSGEESSKPTAKLDDFPDNVCYTTSSELDSGEGDSLQWAQGKAGEDRVHLVVSEEHGWLFVGIYDGFNGPDAPDFLMSNLYPAVSQELRGLLWDTKEEECTSSADADPDCEWEVVGERQADGGETVAADEAAEHRKNRNYREGGRRRGIGVVKVGHNRRWTRRVPARSNGKDSLYREHDLQDCSQDLPVDGHLEECVRSCADEIQSSGSCCSTQLGISQSGNAKSPLEFEKNLAGLRDEAVSPVSMLESGGRSPERLDLEQERSLSEDRTVRDDEEKAGLSSEKQESTSQSASHGKDQGLQRRRLSGFKLRHGHERRKEQLRRYFKWRCEQEKQGTVHKVHSAKVGQEPDVSLEEKGGNHAAILKALARALQTTENAYLDMADSALFENPELALMGSCVLVMVMKDEDVYILNVGDSRAVLAQQPKAGIARGKRSKFVTHGSDSGSRDSLGRVELERIIEETPMELEACVSAQENRRIGGPPRCCKGSLLGAIQLTTDHSTSIREEVMRLKSEHSDVDTIHNDRVKGRLKVTRAFGAGFLKQPKWNNALLEMFRVNFIGTAPYITCNPALYHHRLGPQDQFLVLSSDGLYQYLSNEEVVSHVELFMEKYPDGDPAQHLIEELLFRAAKKAGMDFHELLDIPQGDRRKYHDDVSVIVISLEGRIWRSSGHDCHLELQNVQEPSVEVHKQQEDQADKELLNRPRILEGTRKFEPWTRLVPHCFAEVMV</sequence>
<dbReference type="SUPFAM" id="SSF81606">
    <property type="entry name" value="PP2C-like"/>
    <property type="match status" value="1"/>
</dbReference>
<dbReference type="EMBL" id="JBJQOH010000001">
    <property type="protein sequence ID" value="KAL3701842.1"/>
    <property type="molecule type" value="Genomic_DNA"/>
</dbReference>
<dbReference type="AlphaFoldDB" id="A0ABD3IGG0"/>
<dbReference type="Gene3D" id="3.60.40.10">
    <property type="entry name" value="PPM-type phosphatase domain"/>
    <property type="match status" value="2"/>
</dbReference>
<gene>
    <name evidence="3" type="ORF">R1sor_019864</name>
</gene>
<dbReference type="InterPro" id="IPR036457">
    <property type="entry name" value="PPM-type-like_dom_sf"/>
</dbReference>
<comment type="caution">
    <text evidence="3">The sequence shown here is derived from an EMBL/GenBank/DDBJ whole genome shotgun (WGS) entry which is preliminary data.</text>
</comment>
<evidence type="ECO:0000259" key="2">
    <source>
        <dbReference type="PROSITE" id="PS51746"/>
    </source>
</evidence>
<name>A0ABD3IGG0_9MARC</name>
<reference evidence="3 4" key="1">
    <citation type="submission" date="2024-09" db="EMBL/GenBank/DDBJ databases">
        <title>Chromosome-scale assembly of Riccia sorocarpa.</title>
        <authorList>
            <person name="Paukszto L."/>
        </authorList>
    </citation>
    <scope>NUCLEOTIDE SEQUENCE [LARGE SCALE GENOMIC DNA]</scope>
    <source>
        <strain evidence="3">LP-2024</strain>
        <tissue evidence="3">Aerial parts of the thallus</tissue>
    </source>
</reference>
<accession>A0ABD3IGG0</accession>
<dbReference type="InterPro" id="IPR001932">
    <property type="entry name" value="PPM-type_phosphatase-like_dom"/>
</dbReference>
<evidence type="ECO:0000313" key="4">
    <source>
        <dbReference type="Proteomes" id="UP001633002"/>
    </source>
</evidence>
<dbReference type="PANTHER" id="PTHR13832">
    <property type="entry name" value="PROTEIN PHOSPHATASE 2C"/>
    <property type="match status" value="1"/>
</dbReference>
<dbReference type="Pfam" id="PF00481">
    <property type="entry name" value="PP2C"/>
    <property type="match status" value="1"/>
</dbReference>
<dbReference type="SMART" id="SM00332">
    <property type="entry name" value="PP2Cc"/>
    <property type="match status" value="1"/>
</dbReference>
<feature type="compositionally biased region" description="Basic and acidic residues" evidence="1">
    <location>
        <begin position="762"/>
        <end position="795"/>
    </location>
</feature>